<reference evidence="1 2" key="1">
    <citation type="submission" date="2024-02" db="EMBL/GenBank/DDBJ databases">
        <title>A draft genome for the cacao thread blight pathogen Marasmius crinis-equi.</title>
        <authorList>
            <person name="Cohen S.P."/>
            <person name="Baruah I.K."/>
            <person name="Amoako-Attah I."/>
            <person name="Bukari Y."/>
            <person name="Meinhardt L.W."/>
            <person name="Bailey B.A."/>
        </authorList>
    </citation>
    <scope>NUCLEOTIDE SEQUENCE [LARGE SCALE GENOMIC DNA]</scope>
    <source>
        <strain evidence="1 2">GH-76</strain>
    </source>
</reference>
<feature type="non-terminal residue" evidence="1">
    <location>
        <position position="1"/>
    </location>
</feature>
<organism evidence="1 2">
    <name type="scientific">Marasmius crinis-equi</name>
    <dbReference type="NCBI Taxonomy" id="585013"/>
    <lineage>
        <taxon>Eukaryota</taxon>
        <taxon>Fungi</taxon>
        <taxon>Dikarya</taxon>
        <taxon>Basidiomycota</taxon>
        <taxon>Agaricomycotina</taxon>
        <taxon>Agaricomycetes</taxon>
        <taxon>Agaricomycetidae</taxon>
        <taxon>Agaricales</taxon>
        <taxon>Marasmiineae</taxon>
        <taxon>Marasmiaceae</taxon>
        <taxon>Marasmius</taxon>
    </lineage>
</organism>
<keyword evidence="2" id="KW-1185">Reference proteome</keyword>
<accession>A0ABR3EHU8</accession>
<evidence type="ECO:0000313" key="1">
    <source>
        <dbReference type="EMBL" id="KAL0562442.1"/>
    </source>
</evidence>
<dbReference type="EMBL" id="JBAHYK010005731">
    <property type="protein sequence ID" value="KAL0562442.1"/>
    <property type="molecule type" value="Genomic_DNA"/>
</dbReference>
<comment type="caution">
    <text evidence="1">The sequence shown here is derived from an EMBL/GenBank/DDBJ whole genome shotgun (WGS) entry which is preliminary data.</text>
</comment>
<name>A0ABR3EHU8_9AGAR</name>
<gene>
    <name evidence="1" type="ORF">V5O48_019645</name>
</gene>
<proteinExistence type="predicted"/>
<evidence type="ECO:0000313" key="2">
    <source>
        <dbReference type="Proteomes" id="UP001465976"/>
    </source>
</evidence>
<dbReference type="Proteomes" id="UP001465976">
    <property type="component" value="Unassembled WGS sequence"/>
</dbReference>
<sequence>GEREHKRVKKLYVTSNKKCDYEKQVGKQVLRDHGLHRGKAVAYVESEDMPPSDPSTHHLIAQSEKNPMMFSEMLRQDLPADPPLKVSTTFCQRSWV</sequence>
<protein>
    <submittedName>
        <fullName evidence="1">Uncharacterized protein</fullName>
    </submittedName>
</protein>